<evidence type="ECO:0000313" key="2">
    <source>
        <dbReference type="Proteomes" id="UP000019143"/>
    </source>
</evidence>
<proteinExistence type="predicted"/>
<comment type="caution">
    <text evidence="1">The sequence shown here is derived from an EMBL/GenBank/DDBJ whole genome shotgun (WGS) entry which is preliminary data.</text>
</comment>
<name>W4RXQ1_9XANT</name>
<organism evidence="1 2">
    <name type="scientific">Xanthomonas arboricola pv. pruni str. MAFF 311562</name>
    <dbReference type="NCBI Taxonomy" id="1414836"/>
    <lineage>
        <taxon>Bacteria</taxon>
        <taxon>Pseudomonadati</taxon>
        <taxon>Pseudomonadota</taxon>
        <taxon>Gammaproteobacteria</taxon>
        <taxon>Lysobacterales</taxon>
        <taxon>Lysobacteraceae</taxon>
        <taxon>Xanthomonas</taxon>
    </lineage>
</organism>
<reference evidence="1 2" key="1">
    <citation type="submission" date="2014-01" db="EMBL/GenBank/DDBJ databases">
        <title>Genome sequence and analysis of Xanthomonas arboricola pv. pruni.</title>
        <authorList>
            <person name="Fujikawa T."/>
            <person name="Nakazono-Nagaoka E."/>
        </authorList>
    </citation>
    <scope>NUCLEOTIDE SEQUENCE [LARGE SCALE GENOMIC DNA]</scope>
    <source>
        <strain evidence="2">MAFF 311562</strain>
    </source>
</reference>
<dbReference type="EMBL" id="BAVB01000113">
    <property type="protein sequence ID" value="GAE49165.1"/>
    <property type="molecule type" value="Genomic_DNA"/>
</dbReference>
<accession>W4RXQ1</accession>
<protein>
    <submittedName>
        <fullName evidence="1">Uncharacterized protein</fullName>
    </submittedName>
</protein>
<gene>
    <name evidence="1" type="ORF">XPU_0697</name>
</gene>
<evidence type="ECO:0000313" key="1">
    <source>
        <dbReference type="EMBL" id="GAE49165.1"/>
    </source>
</evidence>
<sequence>MRRYWMPRLVPMQATWALQATWTMQGMQGLWNQRMHLLAMKNVALQSQLRPWVWLPGHYEL</sequence>
<dbReference type="Proteomes" id="UP000019143">
    <property type="component" value="Unassembled WGS sequence"/>
</dbReference>
<dbReference type="AlphaFoldDB" id="W4RXQ1"/>